<dbReference type="EMBL" id="CP011043">
    <property type="protein sequence ID" value="AJW78333.1"/>
    <property type="molecule type" value="Genomic_DNA"/>
</dbReference>
<name>A0A0D5CFA3_9MICO</name>
<protein>
    <recommendedName>
        <fullName evidence="5">Integral membrane protein</fullName>
    </recommendedName>
</protein>
<accession>A0A0D5CFA3</accession>
<gene>
    <name evidence="3" type="ORF">VO01_03615</name>
</gene>
<evidence type="ECO:0000313" key="4">
    <source>
        <dbReference type="Proteomes" id="UP000032604"/>
    </source>
</evidence>
<evidence type="ECO:0000256" key="1">
    <source>
        <dbReference type="SAM" id="Phobius"/>
    </source>
</evidence>
<keyword evidence="2" id="KW-0732">Signal</keyword>
<keyword evidence="1" id="KW-0812">Transmembrane</keyword>
<feature type="transmembrane region" description="Helical" evidence="1">
    <location>
        <begin position="60"/>
        <end position="83"/>
    </location>
</feature>
<reference evidence="3 4" key="1">
    <citation type="journal article" date="2015" name="Genome Announc.">
        <title>Complete Genome Sequence of Clavibacter michiganensis subsp. insidiosus R1-1 Using PacBio Single-Molecule Real-Time Technology.</title>
        <authorList>
            <person name="Lu Y."/>
            <person name="Samac D.A."/>
            <person name="Glazebrook J."/>
            <person name="Ishimaru C.A."/>
        </authorList>
    </citation>
    <scope>NUCLEOTIDE SEQUENCE [LARGE SCALE GENOMIC DNA]</scope>
    <source>
        <strain evidence="3 4">R1-1</strain>
    </source>
</reference>
<feature type="signal peptide" evidence="2">
    <location>
        <begin position="1"/>
        <end position="29"/>
    </location>
</feature>
<sequence length="93" mass="9407">MTTPRTRARLLLAGAVVCVLVLVPAAALAAVALVQGAILVDELPPPDFGIATSPEYEALGRQALVCGAVAVLALAGLVVGVVLRQTGPRAARR</sequence>
<proteinExistence type="predicted"/>
<dbReference type="AlphaFoldDB" id="A0A0D5CFA3"/>
<evidence type="ECO:0008006" key="5">
    <source>
        <dbReference type="Google" id="ProtNLM"/>
    </source>
</evidence>
<evidence type="ECO:0000313" key="3">
    <source>
        <dbReference type="EMBL" id="AJW78333.1"/>
    </source>
</evidence>
<dbReference type="Proteomes" id="UP000032604">
    <property type="component" value="Chromosome"/>
</dbReference>
<evidence type="ECO:0000256" key="2">
    <source>
        <dbReference type="SAM" id="SignalP"/>
    </source>
</evidence>
<organism evidence="3 4">
    <name type="scientific">Clavibacter michiganensis subsp. insidiosus</name>
    <dbReference type="NCBI Taxonomy" id="33014"/>
    <lineage>
        <taxon>Bacteria</taxon>
        <taxon>Bacillati</taxon>
        <taxon>Actinomycetota</taxon>
        <taxon>Actinomycetes</taxon>
        <taxon>Micrococcales</taxon>
        <taxon>Microbacteriaceae</taxon>
        <taxon>Clavibacter</taxon>
    </lineage>
</organism>
<keyword evidence="1" id="KW-0472">Membrane</keyword>
<feature type="chain" id="PRO_5030005379" description="Integral membrane protein" evidence="2">
    <location>
        <begin position="30"/>
        <end position="93"/>
    </location>
</feature>
<dbReference type="KEGG" id="cmh:VO01_03615"/>
<dbReference type="HOGENOM" id="CLU_2394486_0_0_11"/>
<keyword evidence="1" id="KW-1133">Transmembrane helix</keyword>
<dbReference type="RefSeq" id="WP_045526924.1">
    <property type="nucleotide sequence ID" value="NZ_CP011043.1"/>
</dbReference>